<dbReference type="HOGENOM" id="CLU_067274_0_0_0"/>
<dbReference type="Pfam" id="PF25973">
    <property type="entry name" value="BSH_CzcB"/>
    <property type="match status" value="1"/>
</dbReference>
<protein>
    <submittedName>
        <fullName evidence="4">Secretion protein HlyD family protein</fullName>
    </submittedName>
</protein>
<name>D5EP89_CORAD</name>
<proteinExistence type="inferred from homology"/>
<accession>D5EP89</accession>
<evidence type="ECO:0000259" key="3">
    <source>
        <dbReference type="Pfam" id="PF25973"/>
    </source>
</evidence>
<dbReference type="STRING" id="583355.Caka_2583"/>
<dbReference type="Gene3D" id="2.40.30.170">
    <property type="match status" value="1"/>
</dbReference>
<dbReference type="GO" id="GO:1990281">
    <property type="term" value="C:efflux pump complex"/>
    <property type="evidence" value="ECO:0007669"/>
    <property type="project" value="TreeGrafter"/>
</dbReference>
<keyword evidence="2" id="KW-0175">Coiled coil</keyword>
<dbReference type="InterPro" id="IPR006143">
    <property type="entry name" value="RND_pump_MFP"/>
</dbReference>
<comment type="similarity">
    <text evidence="1">Belongs to the membrane fusion protein (MFP) (TC 8.A.1) family.</text>
</comment>
<dbReference type="eggNOG" id="COG0845">
    <property type="taxonomic scope" value="Bacteria"/>
</dbReference>
<dbReference type="EMBL" id="CP001998">
    <property type="protein sequence ID" value="ADE55599.1"/>
    <property type="molecule type" value="Genomic_DNA"/>
</dbReference>
<evidence type="ECO:0000313" key="5">
    <source>
        <dbReference type="Proteomes" id="UP000000925"/>
    </source>
</evidence>
<dbReference type="SUPFAM" id="SSF111369">
    <property type="entry name" value="HlyD-like secretion proteins"/>
    <property type="match status" value="1"/>
</dbReference>
<dbReference type="InterPro" id="IPR058647">
    <property type="entry name" value="BSH_CzcB-like"/>
</dbReference>
<dbReference type="NCBIfam" id="TIGR01730">
    <property type="entry name" value="RND_mfp"/>
    <property type="match status" value="1"/>
</dbReference>
<gene>
    <name evidence="4" type="ordered locus">Caka_2583</name>
</gene>
<dbReference type="OrthoDB" id="194002at2"/>
<dbReference type="PANTHER" id="PTHR30469">
    <property type="entry name" value="MULTIDRUG RESISTANCE PROTEIN MDTA"/>
    <property type="match status" value="1"/>
</dbReference>
<reference evidence="4 5" key="1">
    <citation type="journal article" date="2010" name="Stand. Genomic Sci.">
        <title>Complete genome sequence of Coraliomargarita akajimensis type strain (04OKA010-24).</title>
        <authorList>
            <person name="Mavromatis K."/>
            <person name="Abt B."/>
            <person name="Brambilla E."/>
            <person name="Lapidus A."/>
            <person name="Copeland A."/>
            <person name="Deshpande S."/>
            <person name="Nolan M."/>
            <person name="Lucas S."/>
            <person name="Tice H."/>
            <person name="Cheng J.F."/>
            <person name="Han C."/>
            <person name="Detter J.C."/>
            <person name="Woyke T."/>
            <person name="Goodwin L."/>
            <person name="Pitluck S."/>
            <person name="Held B."/>
            <person name="Brettin T."/>
            <person name="Tapia R."/>
            <person name="Ivanova N."/>
            <person name="Mikhailova N."/>
            <person name="Pati A."/>
            <person name="Liolios K."/>
            <person name="Chen A."/>
            <person name="Palaniappan K."/>
            <person name="Land M."/>
            <person name="Hauser L."/>
            <person name="Chang Y.J."/>
            <person name="Jeffries C.D."/>
            <person name="Rohde M."/>
            <person name="Goker M."/>
            <person name="Bristow J."/>
            <person name="Eisen J.A."/>
            <person name="Markowitz V."/>
            <person name="Hugenholtz P."/>
            <person name="Klenk H.P."/>
            <person name="Kyrpides N.C."/>
        </authorList>
    </citation>
    <scope>NUCLEOTIDE SEQUENCE [LARGE SCALE GENOMIC DNA]</scope>
    <source>
        <strain evidence="5">DSM 45221 / IAM 15411 / JCM 23193 / KCTC 12865</strain>
    </source>
</reference>
<dbReference type="AlphaFoldDB" id="D5EP89"/>
<dbReference type="PANTHER" id="PTHR30469:SF15">
    <property type="entry name" value="HLYD FAMILY OF SECRETION PROTEINS"/>
    <property type="match status" value="1"/>
</dbReference>
<dbReference type="GO" id="GO:0015562">
    <property type="term" value="F:efflux transmembrane transporter activity"/>
    <property type="evidence" value="ECO:0007669"/>
    <property type="project" value="TreeGrafter"/>
</dbReference>
<dbReference type="Proteomes" id="UP000000925">
    <property type="component" value="Chromosome"/>
</dbReference>
<keyword evidence="5" id="KW-1185">Reference proteome</keyword>
<evidence type="ECO:0000313" key="4">
    <source>
        <dbReference type="EMBL" id="ADE55599.1"/>
    </source>
</evidence>
<feature type="domain" description="CzcB-like barrel-sandwich hybrid" evidence="3">
    <location>
        <begin position="39"/>
        <end position="147"/>
    </location>
</feature>
<dbReference type="Gene3D" id="2.40.50.100">
    <property type="match status" value="1"/>
</dbReference>
<organism evidence="4 5">
    <name type="scientific">Coraliomargarita akajimensis (strain DSM 45221 / IAM 15411 / JCM 23193 / KCTC 12865 / 04OKA010-24)</name>
    <dbReference type="NCBI Taxonomy" id="583355"/>
    <lineage>
        <taxon>Bacteria</taxon>
        <taxon>Pseudomonadati</taxon>
        <taxon>Verrucomicrobiota</taxon>
        <taxon>Opitutia</taxon>
        <taxon>Puniceicoccales</taxon>
        <taxon>Coraliomargaritaceae</taxon>
        <taxon>Coraliomargarita</taxon>
    </lineage>
</organism>
<evidence type="ECO:0000256" key="1">
    <source>
        <dbReference type="ARBA" id="ARBA00009477"/>
    </source>
</evidence>
<feature type="coiled-coil region" evidence="2">
    <location>
        <begin position="64"/>
        <end position="91"/>
    </location>
</feature>
<evidence type="ECO:0000256" key="2">
    <source>
        <dbReference type="SAM" id="Coils"/>
    </source>
</evidence>
<dbReference type="KEGG" id="caa:Caka_2583"/>
<dbReference type="RefSeq" id="WP_013044321.1">
    <property type="nucleotide sequence ID" value="NC_014008.1"/>
</dbReference>
<sequence length="236" mass="26145">MRLLIRHCYWFVLPWFVQAAAIEGFLEPGRHLQLSTPDAGIIEEVNVQEGHSVRAGQMLLQLDASVLEKDLKIVAEEYALLEKRVKKLRQLRSDQYASEDELFRAEGELRIVGLKRERIEAQLERKRLRAPIDGVVTELRYDLGEGVGGPGTHVATLVSLDPLQIQFAIPLQAASAMSVGEQIQLAVSGQDTLLAAEVVFISPVSTAVVNTVRVKLLVPNPNQRIPAGLRCLLTID</sequence>